<keyword evidence="1" id="KW-0805">Transcription regulation</keyword>
<dbReference type="EMBL" id="JAQQCF010000029">
    <property type="protein sequence ID" value="MFM0640506.1"/>
    <property type="molecule type" value="Genomic_DNA"/>
</dbReference>
<accession>A0ABW9E2X4</accession>
<keyword evidence="2" id="KW-0238">DNA-binding</keyword>
<dbReference type="SMART" id="SM00342">
    <property type="entry name" value="HTH_ARAC"/>
    <property type="match status" value="1"/>
</dbReference>
<evidence type="ECO:0000256" key="3">
    <source>
        <dbReference type="ARBA" id="ARBA00023163"/>
    </source>
</evidence>
<evidence type="ECO:0000256" key="2">
    <source>
        <dbReference type="ARBA" id="ARBA00023125"/>
    </source>
</evidence>
<dbReference type="InterPro" id="IPR053142">
    <property type="entry name" value="PchR_regulatory_protein"/>
</dbReference>
<proteinExistence type="predicted"/>
<dbReference type="Proteomes" id="UP001629432">
    <property type="component" value="Unassembled WGS sequence"/>
</dbReference>
<keyword evidence="6" id="KW-1185">Reference proteome</keyword>
<comment type="caution">
    <text evidence="5">The sequence shown here is derived from an EMBL/GenBank/DDBJ whole genome shotgun (WGS) entry which is preliminary data.</text>
</comment>
<dbReference type="PROSITE" id="PS01124">
    <property type="entry name" value="HTH_ARAC_FAMILY_2"/>
    <property type="match status" value="1"/>
</dbReference>
<feature type="domain" description="HTH araC/xylS-type" evidence="4">
    <location>
        <begin position="242"/>
        <end position="339"/>
    </location>
</feature>
<dbReference type="PANTHER" id="PTHR47893:SF1">
    <property type="entry name" value="REGULATORY PROTEIN PCHR"/>
    <property type="match status" value="1"/>
</dbReference>
<dbReference type="Pfam" id="PF12833">
    <property type="entry name" value="HTH_18"/>
    <property type="match status" value="1"/>
</dbReference>
<dbReference type="InterPro" id="IPR009057">
    <property type="entry name" value="Homeodomain-like_sf"/>
</dbReference>
<dbReference type="InterPro" id="IPR018060">
    <property type="entry name" value="HTH_AraC"/>
</dbReference>
<evidence type="ECO:0000313" key="5">
    <source>
        <dbReference type="EMBL" id="MFM0640506.1"/>
    </source>
</evidence>
<dbReference type="PROSITE" id="PS00041">
    <property type="entry name" value="HTH_ARAC_FAMILY_1"/>
    <property type="match status" value="1"/>
</dbReference>
<name>A0ABW9E2X4_9BURK</name>
<keyword evidence="3" id="KW-0804">Transcription</keyword>
<dbReference type="InterPro" id="IPR018062">
    <property type="entry name" value="HTH_AraC-typ_CS"/>
</dbReference>
<sequence>MISSLRLPSEPMIDKTISSSVILGSIQDRDGSDMCWDGVRGGARFVQPGTAGEFEEFFILDGRSVVALRDTRCPVAERHLYLGEDYVKFHIRFSGSSIIALDDYSASREISGPSFGIMVQPSERRKVEQIPSCGHQRWLTILLTRETFVDMFESTLSDLPQFLTAFSAGKADQPFIASAQLTKTLSQTAIAMFSSQLRGSTRRMFFEAKTLELLSIISEQLTQQFVPGKRLTLTTRDSDKIREVFRLLEDDPSTLPNMSVLARQLGLNRDKLIKGFKQIHGQTITEASLALRMHRARELLHSGESVTRVADLAGYAYIGNFSAAYRKFFGTSPTHEHRKHTHQSARGPIV</sequence>
<organism evidence="5 6">
    <name type="scientific">Paraburkholderia metrosideri</name>
    <dbReference type="NCBI Taxonomy" id="580937"/>
    <lineage>
        <taxon>Bacteria</taxon>
        <taxon>Pseudomonadati</taxon>
        <taxon>Pseudomonadota</taxon>
        <taxon>Betaproteobacteria</taxon>
        <taxon>Burkholderiales</taxon>
        <taxon>Burkholderiaceae</taxon>
        <taxon>Paraburkholderia</taxon>
    </lineage>
</organism>
<protein>
    <submittedName>
        <fullName evidence="5">AraC family transcriptional regulator</fullName>
    </submittedName>
</protein>
<reference evidence="5 6" key="1">
    <citation type="journal article" date="2024" name="Chem. Sci.">
        <title>Discovery of megapolipeptins by genome mining of a Burkholderiales bacteria collection.</title>
        <authorList>
            <person name="Paulo B.S."/>
            <person name="Recchia M.J.J."/>
            <person name="Lee S."/>
            <person name="Fergusson C.H."/>
            <person name="Romanowski S.B."/>
            <person name="Hernandez A."/>
            <person name="Krull N."/>
            <person name="Liu D.Y."/>
            <person name="Cavanagh H."/>
            <person name="Bos A."/>
            <person name="Gray C.A."/>
            <person name="Murphy B.T."/>
            <person name="Linington R.G."/>
            <person name="Eustaquio A.S."/>
        </authorList>
    </citation>
    <scope>NUCLEOTIDE SEQUENCE [LARGE SCALE GENOMIC DNA]</scope>
    <source>
        <strain evidence="5 6">RL17-338-BIC-A</strain>
    </source>
</reference>
<gene>
    <name evidence="5" type="ORF">PQQ63_27790</name>
</gene>
<dbReference type="Gene3D" id="1.10.10.60">
    <property type="entry name" value="Homeodomain-like"/>
    <property type="match status" value="2"/>
</dbReference>
<dbReference type="PANTHER" id="PTHR47893">
    <property type="entry name" value="REGULATORY PROTEIN PCHR"/>
    <property type="match status" value="1"/>
</dbReference>
<evidence type="ECO:0000259" key="4">
    <source>
        <dbReference type="PROSITE" id="PS01124"/>
    </source>
</evidence>
<dbReference type="RefSeq" id="WP_408232193.1">
    <property type="nucleotide sequence ID" value="NZ_JAQQCF010000029.1"/>
</dbReference>
<dbReference type="SUPFAM" id="SSF46689">
    <property type="entry name" value="Homeodomain-like"/>
    <property type="match status" value="1"/>
</dbReference>
<evidence type="ECO:0000313" key="6">
    <source>
        <dbReference type="Proteomes" id="UP001629432"/>
    </source>
</evidence>
<evidence type="ECO:0000256" key="1">
    <source>
        <dbReference type="ARBA" id="ARBA00023015"/>
    </source>
</evidence>